<comment type="catalytic activity">
    <reaction evidence="1">
        <text>ATP + protein L-histidine = ADP + protein N-phospho-L-histidine.</text>
        <dbReference type="EC" id="2.7.13.3"/>
    </reaction>
</comment>
<dbReference type="Proteomes" id="UP000215539">
    <property type="component" value="Chromosome 1"/>
</dbReference>
<dbReference type="PANTHER" id="PTHR43547:SF2">
    <property type="entry name" value="HYBRID SIGNAL TRANSDUCTION HISTIDINE KINASE C"/>
    <property type="match status" value="1"/>
</dbReference>
<keyword evidence="14" id="KW-1185">Reference proteome</keyword>
<dbReference type="FunFam" id="3.40.50.2300:FF:000138">
    <property type="entry name" value="Two-component system sensor histidine kinase/response regulator"/>
    <property type="match status" value="1"/>
</dbReference>
<accession>A0AAX2GZJ4</accession>
<dbReference type="InterPro" id="IPR009057">
    <property type="entry name" value="Homeodomain-like_sf"/>
</dbReference>
<dbReference type="InterPro" id="IPR011123">
    <property type="entry name" value="Y_Y_Y"/>
</dbReference>
<organism evidence="13 15">
    <name type="scientific">Capnocytophaga haemolytica</name>
    <dbReference type="NCBI Taxonomy" id="45243"/>
    <lineage>
        <taxon>Bacteria</taxon>
        <taxon>Pseudomonadati</taxon>
        <taxon>Bacteroidota</taxon>
        <taxon>Flavobacteriia</taxon>
        <taxon>Flavobacteriales</taxon>
        <taxon>Flavobacteriaceae</taxon>
        <taxon>Capnocytophaga</taxon>
    </lineage>
</organism>
<dbReference type="RefSeq" id="WP_066431473.1">
    <property type="nucleotide sequence ID" value="NZ_CP014227.1"/>
</dbReference>
<dbReference type="Proteomes" id="UP000065822">
    <property type="component" value="Chromosome"/>
</dbReference>
<feature type="domain" description="Histidine kinase" evidence="10">
    <location>
        <begin position="848"/>
        <end position="1066"/>
    </location>
</feature>
<dbReference type="InterPro" id="IPR004358">
    <property type="entry name" value="Sig_transdc_His_kin-like_C"/>
</dbReference>
<dbReference type="FunFam" id="2.130.10.10:FF:000891">
    <property type="entry name" value="Two-component system sensor histidine kinase/response regulator, hybrid (One-component system)"/>
    <property type="match status" value="1"/>
</dbReference>
<evidence type="ECO:0000256" key="7">
    <source>
        <dbReference type="PROSITE-ProRule" id="PRU00169"/>
    </source>
</evidence>
<dbReference type="GO" id="GO:0000155">
    <property type="term" value="F:phosphorelay sensor kinase activity"/>
    <property type="evidence" value="ECO:0007669"/>
    <property type="project" value="InterPro"/>
</dbReference>
<keyword evidence="4" id="KW-0805">Transcription regulation</keyword>
<evidence type="ECO:0000259" key="11">
    <source>
        <dbReference type="PROSITE" id="PS50110"/>
    </source>
</evidence>
<dbReference type="SUPFAM" id="SSF47384">
    <property type="entry name" value="Homodimeric domain of signal transducing histidine kinase"/>
    <property type="match status" value="1"/>
</dbReference>
<dbReference type="InterPro" id="IPR015943">
    <property type="entry name" value="WD40/YVTN_repeat-like_dom_sf"/>
</dbReference>
<dbReference type="EMBL" id="LT906449">
    <property type="protein sequence ID" value="SNV14043.1"/>
    <property type="molecule type" value="Genomic_DNA"/>
</dbReference>
<dbReference type="InterPro" id="IPR003661">
    <property type="entry name" value="HisK_dim/P_dom"/>
</dbReference>
<dbReference type="GO" id="GO:0003700">
    <property type="term" value="F:DNA-binding transcription factor activity"/>
    <property type="evidence" value="ECO:0007669"/>
    <property type="project" value="InterPro"/>
</dbReference>
<dbReference type="Pfam" id="PF07494">
    <property type="entry name" value="Reg_prop"/>
    <property type="match status" value="6"/>
</dbReference>
<reference evidence="13 15" key="2">
    <citation type="submission" date="2017-06" db="EMBL/GenBank/DDBJ databases">
        <authorList>
            <consortium name="Pathogen Informatics"/>
        </authorList>
    </citation>
    <scope>NUCLEOTIDE SEQUENCE [LARGE SCALE GENOMIC DNA]</scope>
    <source>
        <strain evidence="13 15">NCTC12947</strain>
    </source>
</reference>
<evidence type="ECO:0000256" key="3">
    <source>
        <dbReference type="ARBA" id="ARBA00022553"/>
    </source>
</evidence>
<gene>
    <name evidence="13" type="primary">evgS_1</name>
    <name evidence="12" type="ORF">AXF12_11590</name>
    <name evidence="13" type="ORF">SAMEA44541418_01827</name>
</gene>
<evidence type="ECO:0000259" key="10">
    <source>
        <dbReference type="PROSITE" id="PS50109"/>
    </source>
</evidence>
<evidence type="ECO:0000313" key="15">
    <source>
        <dbReference type="Proteomes" id="UP000215539"/>
    </source>
</evidence>
<dbReference type="GO" id="GO:0043565">
    <property type="term" value="F:sequence-specific DNA binding"/>
    <property type="evidence" value="ECO:0007669"/>
    <property type="project" value="InterPro"/>
</dbReference>
<dbReference type="Gene3D" id="1.10.287.130">
    <property type="match status" value="1"/>
</dbReference>
<dbReference type="InterPro" id="IPR011047">
    <property type="entry name" value="Quinoprotein_ADH-like_sf"/>
</dbReference>
<dbReference type="Pfam" id="PF07495">
    <property type="entry name" value="Y_Y_Y"/>
    <property type="match status" value="1"/>
</dbReference>
<dbReference type="SUPFAM" id="SSF63829">
    <property type="entry name" value="Calcium-dependent phosphotriesterase"/>
    <property type="match status" value="1"/>
</dbReference>
<dbReference type="InterPro" id="IPR003594">
    <property type="entry name" value="HATPase_dom"/>
</dbReference>
<feature type="domain" description="Response regulatory" evidence="11">
    <location>
        <begin position="1090"/>
        <end position="1205"/>
    </location>
</feature>
<dbReference type="InterPro" id="IPR001789">
    <property type="entry name" value="Sig_transdc_resp-reg_receiver"/>
</dbReference>
<protein>
    <recommendedName>
        <fullName evidence="2">histidine kinase</fullName>
        <ecNumber evidence="2">2.7.13.3</ecNumber>
    </recommendedName>
</protein>
<feature type="domain" description="HTH araC/xylS-type" evidence="9">
    <location>
        <begin position="1237"/>
        <end position="1336"/>
    </location>
</feature>
<dbReference type="Gene3D" id="1.10.10.60">
    <property type="entry name" value="Homeodomain-like"/>
    <property type="match status" value="2"/>
</dbReference>
<evidence type="ECO:0000256" key="1">
    <source>
        <dbReference type="ARBA" id="ARBA00000085"/>
    </source>
</evidence>
<dbReference type="InterPro" id="IPR011110">
    <property type="entry name" value="Reg_prop"/>
</dbReference>
<feature type="transmembrane region" description="Helical" evidence="8">
    <location>
        <begin position="794"/>
        <end position="815"/>
    </location>
</feature>
<reference evidence="12 14" key="1">
    <citation type="submission" date="2016-02" db="EMBL/GenBank/DDBJ databases">
        <authorList>
            <person name="Holder M.E."/>
            <person name="Ajami N.J."/>
            <person name="Petrosino J.F."/>
        </authorList>
    </citation>
    <scope>NUCLEOTIDE SEQUENCE [LARGE SCALE GENOMIC DNA]</scope>
    <source>
        <strain evidence="12 14">CCUG 32990</strain>
    </source>
</reference>
<dbReference type="Gene3D" id="3.40.50.2300">
    <property type="match status" value="1"/>
</dbReference>
<dbReference type="PROSITE" id="PS50109">
    <property type="entry name" value="HIS_KIN"/>
    <property type="match status" value="1"/>
</dbReference>
<dbReference type="PANTHER" id="PTHR43547">
    <property type="entry name" value="TWO-COMPONENT HISTIDINE KINASE"/>
    <property type="match status" value="1"/>
</dbReference>
<dbReference type="InterPro" id="IPR036097">
    <property type="entry name" value="HisK_dim/P_sf"/>
</dbReference>
<keyword evidence="8" id="KW-0812">Transmembrane</keyword>
<dbReference type="PROSITE" id="PS00041">
    <property type="entry name" value="HTH_ARAC_FAMILY_1"/>
    <property type="match status" value="1"/>
</dbReference>
<keyword evidence="13" id="KW-0808">Transferase</keyword>
<evidence type="ECO:0000313" key="12">
    <source>
        <dbReference type="EMBL" id="AMD86093.1"/>
    </source>
</evidence>
<dbReference type="SUPFAM" id="SSF52172">
    <property type="entry name" value="CheY-like"/>
    <property type="match status" value="1"/>
</dbReference>
<dbReference type="EC" id="2.7.13.3" evidence="2"/>
<feature type="modified residue" description="4-aspartylphosphate" evidence="7">
    <location>
        <position position="1138"/>
    </location>
</feature>
<dbReference type="InterPro" id="IPR018062">
    <property type="entry name" value="HTH_AraC-typ_CS"/>
</dbReference>
<dbReference type="InterPro" id="IPR013783">
    <property type="entry name" value="Ig-like_fold"/>
</dbReference>
<dbReference type="SUPFAM" id="SSF55874">
    <property type="entry name" value="ATPase domain of HSP90 chaperone/DNA topoisomerase II/histidine kinase"/>
    <property type="match status" value="1"/>
</dbReference>
<dbReference type="CDD" id="cd00082">
    <property type="entry name" value="HisKA"/>
    <property type="match status" value="1"/>
</dbReference>
<evidence type="ECO:0000256" key="6">
    <source>
        <dbReference type="ARBA" id="ARBA00023163"/>
    </source>
</evidence>
<dbReference type="Pfam" id="PF00512">
    <property type="entry name" value="HisKA"/>
    <property type="match status" value="1"/>
</dbReference>
<dbReference type="SUPFAM" id="SSF50998">
    <property type="entry name" value="Quinoprotein alcohol dehydrogenase-like"/>
    <property type="match status" value="1"/>
</dbReference>
<dbReference type="Pfam" id="PF00072">
    <property type="entry name" value="Response_reg"/>
    <property type="match status" value="1"/>
</dbReference>
<evidence type="ECO:0000256" key="8">
    <source>
        <dbReference type="SAM" id="Phobius"/>
    </source>
</evidence>
<dbReference type="EMBL" id="CP014227">
    <property type="protein sequence ID" value="AMD86093.1"/>
    <property type="molecule type" value="Genomic_DNA"/>
</dbReference>
<dbReference type="SMART" id="SM00448">
    <property type="entry name" value="REC"/>
    <property type="match status" value="1"/>
</dbReference>
<dbReference type="SMART" id="SM00342">
    <property type="entry name" value="HTH_ARAC"/>
    <property type="match status" value="1"/>
</dbReference>
<dbReference type="KEGG" id="chg:AXF12_11590"/>
<dbReference type="SMART" id="SM00387">
    <property type="entry name" value="HATPase_c"/>
    <property type="match status" value="1"/>
</dbReference>
<dbReference type="Gene3D" id="2.130.10.10">
    <property type="entry name" value="YVTN repeat-like/Quinoprotein amine dehydrogenase"/>
    <property type="match status" value="2"/>
</dbReference>
<dbReference type="FunFam" id="1.10.10.60:FF:000284">
    <property type="entry name" value="Two-component system sensor histidine kinase/response regulator"/>
    <property type="match status" value="1"/>
</dbReference>
<evidence type="ECO:0000313" key="13">
    <source>
        <dbReference type="EMBL" id="SNV14043.1"/>
    </source>
</evidence>
<evidence type="ECO:0000256" key="2">
    <source>
        <dbReference type="ARBA" id="ARBA00012438"/>
    </source>
</evidence>
<keyword evidence="3 7" id="KW-0597">Phosphoprotein</keyword>
<name>A0AAX2GZJ4_9FLAO</name>
<evidence type="ECO:0000256" key="4">
    <source>
        <dbReference type="ARBA" id="ARBA00023015"/>
    </source>
</evidence>
<dbReference type="PROSITE" id="PS01124">
    <property type="entry name" value="HTH_ARAC_FAMILY_2"/>
    <property type="match status" value="1"/>
</dbReference>
<keyword evidence="8" id="KW-1133">Transmembrane helix</keyword>
<dbReference type="Pfam" id="PF12833">
    <property type="entry name" value="HTH_18"/>
    <property type="match status" value="1"/>
</dbReference>
<dbReference type="PRINTS" id="PR00344">
    <property type="entry name" value="BCTRLSENSOR"/>
</dbReference>
<dbReference type="SMART" id="SM00388">
    <property type="entry name" value="HisKA"/>
    <property type="match status" value="1"/>
</dbReference>
<dbReference type="SUPFAM" id="SSF46689">
    <property type="entry name" value="Homeodomain-like"/>
    <property type="match status" value="1"/>
</dbReference>
<evidence type="ECO:0000259" key="9">
    <source>
        <dbReference type="PROSITE" id="PS01124"/>
    </source>
</evidence>
<keyword evidence="8" id="KW-0472">Membrane</keyword>
<keyword evidence="5" id="KW-0238">DNA-binding</keyword>
<keyword evidence="6" id="KW-0804">Transcription</keyword>
<dbReference type="PROSITE" id="PS50110">
    <property type="entry name" value="RESPONSE_REGULATORY"/>
    <property type="match status" value="1"/>
</dbReference>
<dbReference type="InterPro" id="IPR036890">
    <property type="entry name" value="HATPase_C_sf"/>
</dbReference>
<evidence type="ECO:0000256" key="5">
    <source>
        <dbReference type="ARBA" id="ARBA00023125"/>
    </source>
</evidence>
<dbReference type="Gene3D" id="3.30.565.10">
    <property type="entry name" value="Histidine kinase-like ATPase, C-terminal domain"/>
    <property type="match status" value="1"/>
</dbReference>
<dbReference type="InterPro" id="IPR018060">
    <property type="entry name" value="HTH_AraC"/>
</dbReference>
<dbReference type="InterPro" id="IPR005467">
    <property type="entry name" value="His_kinase_dom"/>
</dbReference>
<dbReference type="Pfam" id="PF02518">
    <property type="entry name" value="HATPase_c"/>
    <property type="match status" value="1"/>
</dbReference>
<dbReference type="InterPro" id="IPR011006">
    <property type="entry name" value="CheY-like_superfamily"/>
</dbReference>
<dbReference type="Gene3D" id="2.60.40.10">
    <property type="entry name" value="Immunoglobulins"/>
    <property type="match status" value="1"/>
</dbReference>
<sequence length="1337" mass="152312">MQQQLTNNITKAISCLFLLFSLLSGMSLYAFSKEYCFKHYTINSGLSQNTVYAIFQDRQGFMWFGTKDGLNRFDGNTFKTFRFPLESDLSDNVFRRILQTPDDNLWVATDQGVYIYNPKKETFTRFAKQTDDRKSIAGRVSDMVADNDGDIWIAVEEKGVFHYTLRTEKLLFYPISQNKKGSLNLLTLCAGKNGDMWVLPYAQPFLRINKKTKSISKFSLPSAPQLLYQLGEVSAAVITPFNELILATSQKGVISINTLSGTYKTLLGKDNQGNTLFARALLPLGDKTLWIGTESGIYIYDTASGQYTNLQHDHAIAHSLSDNAIYSLYKDRHNGIWIGTYFGGVNYYPNLNAGFELFYALNNSNSISGNRVREFCKASDNHLWIGTEDKGLNLFDPATRAFLPIPTALKNLYTNIHALYNDSDRYLWISTFSKGLNRYDLHTGKLTTYTQFDSPPTIVQNSVFALCKDKHNTLWIGTLSGINTFNTLTEQFTTVKQFDGIAVQDIKQLSDGNIYVATFHKGLFVYNPATDHWQHFLHNPKDPRSLPYDKTTSLFEDSKKQIWITTEGAGFARFNPQNASFTPFNTLNGLANDVVYQIQEDNEGYLWLSTNGGIIRFNPAAQTFKNYTIHNGLKTNQFNYKSSYKEDDGTLYFGSVDGFVRFHPATFEEINHNPSLAFTDFLVNNYPVSPSNAHSPLQQSIQYTQAVTLPYDKNAIELQYALLDYTGINVKNIIYRLEGYDTQWHTPQHNTIQYTHLPYGTYRLLIAFAGEDSAEHEVIKSLTIRIERPFYRTWWAYLSYVLCAIALLAAVVYYMHRQGVKRQKQKMKRFEKDKEKELYASKIDFFTNIAHEIRTPLSLIKAPLENVLKEKNLPDEVVDNLIIMDKNTDRLLYLTNQLLDFRKTEANLYVLDLKVHNITSLVRETAARFTSFAEQQQMQLHLSLPEKELFAQVDKEAFTKIISNLLSNALKYGKTYAKVSLSYTDDTQNTFQFSLENDGALILNKYVKEIFKTFVQIDNQNPEKIVSGTGIGLALAKSLAELMKGRITYSNAAQTNLFTLTLPVGNLTEEVAEPPLSEKPRKKKSSERPTLLIVEDDLQMKNFLSSYLSKQYTTLGATNGKEALQRLATSAIDLIISDVMMPEMDGFALTEHIKSNLETSHIPIILLTAKVNNQSKIKGYEVGADAYIEKPFSTEVLNARIKALLQNRKHLQEAFIKNPQIGVMSIATTQSDKQFIQKLDTLIQEHLSDPDFNVEEIAGQFYMSRASFYRKIKGVLGLTPNEYIRIERLKKAALLLSEKKYKINEICYRVGFNSPSYFAKCFQQQFGVLPKAFLENE</sequence>
<dbReference type="FunFam" id="1.10.287.130:FF:000045">
    <property type="entry name" value="Two-component system sensor histidine kinase/response regulator"/>
    <property type="match status" value="1"/>
</dbReference>
<evidence type="ECO:0000313" key="14">
    <source>
        <dbReference type="Proteomes" id="UP000065822"/>
    </source>
</evidence>
<proteinExistence type="predicted"/>